<feature type="domain" description="Serpin" evidence="3">
    <location>
        <begin position="55"/>
        <end position="423"/>
    </location>
</feature>
<dbReference type="SUPFAM" id="SSF56574">
    <property type="entry name" value="Serpins"/>
    <property type="match status" value="1"/>
</dbReference>
<sequence length="423" mass="47002">MKNNLISCILSATLVAGTIMGCGTQAPQEQPSSDSSVADNSKSQETTITPNPDFNKSLIEFVEQNGFSQENYMVSPTSFRAALALAASGADNETKDQILAAMGFSSMEEVNAWYNSVSSSIDNFDSLLKEAKKDFKENKEWYGDDAKEPDGAFQMANSIWSNTDASGKLSKDYIKYVQKNYDAEAENVDSSHITDKVNSWINNKTMGLIPEISGNMSDVAVVLVNTVYLRTSWLESFSDYFTTQDDFTTIDGSTVKKDFMQQTKSYRYYEDEKGKFVVLPMNGGINAVFILGEVDDIMDKLKDASYEEVDVLLPKFEIESSFSNNELIDYMISQGATLPFTEDADFSVMSKDMSLVISDIIQKTKIKVDEDGIEAAAATAIMMKESAMEINEIKEFHADQPFKFMILTDSDTPEPLFCGQLVK</sequence>
<dbReference type="AlphaFoldDB" id="A0A1D9P4Y5"/>
<accession>A0A1D9P4Y5</accession>
<dbReference type="InterPro" id="IPR000215">
    <property type="entry name" value="Serpin_fam"/>
</dbReference>
<dbReference type="PROSITE" id="PS51257">
    <property type="entry name" value="PROKAR_LIPOPROTEIN"/>
    <property type="match status" value="1"/>
</dbReference>
<dbReference type="InterPro" id="IPR036186">
    <property type="entry name" value="Serpin_sf"/>
</dbReference>
<evidence type="ECO:0000313" key="5">
    <source>
        <dbReference type="Proteomes" id="UP000179284"/>
    </source>
</evidence>
<dbReference type="InterPro" id="IPR023796">
    <property type="entry name" value="Serpin_dom"/>
</dbReference>
<dbReference type="EMBL" id="CP017831">
    <property type="protein sequence ID" value="AOZ97591.1"/>
    <property type="molecule type" value="Genomic_DNA"/>
</dbReference>
<feature type="compositionally biased region" description="Low complexity" evidence="2">
    <location>
        <begin position="32"/>
        <end position="43"/>
    </location>
</feature>
<dbReference type="SMART" id="SM00093">
    <property type="entry name" value="SERPIN"/>
    <property type="match status" value="1"/>
</dbReference>
<evidence type="ECO:0000313" key="4">
    <source>
        <dbReference type="EMBL" id="AOZ97591.1"/>
    </source>
</evidence>
<evidence type="ECO:0000256" key="1">
    <source>
        <dbReference type="RuleBase" id="RU000411"/>
    </source>
</evidence>
<dbReference type="Gene3D" id="3.30.497.10">
    <property type="entry name" value="Antithrombin, subunit I, domain 2"/>
    <property type="match status" value="1"/>
</dbReference>
<name>A0A1D9P4Y5_9FIRM</name>
<dbReference type="GO" id="GO:0004867">
    <property type="term" value="F:serine-type endopeptidase inhibitor activity"/>
    <property type="evidence" value="ECO:0007669"/>
    <property type="project" value="InterPro"/>
</dbReference>
<dbReference type="KEGG" id="bhu:bhn_I2559"/>
<feature type="region of interest" description="Disordered" evidence="2">
    <location>
        <begin position="25"/>
        <end position="53"/>
    </location>
</feature>
<dbReference type="InterPro" id="IPR042185">
    <property type="entry name" value="Serpin_sf_2"/>
</dbReference>
<feature type="compositionally biased region" description="Polar residues" evidence="2">
    <location>
        <begin position="44"/>
        <end position="53"/>
    </location>
</feature>
<evidence type="ECO:0000256" key="2">
    <source>
        <dbReference type="SAM" id="MobiDB-lite"/>
    </source>
</evidence>
<dbReference type="Proteomes" id="UP000179284">
    <property type="component" value="Chromosome I"/>
</dbReference>
<dbReference type="InterPro" id="IPR042178">
    <property type="entry name" value="Serpin_sf_1"/>
</dbReference>
<dbReference type="OrthoDB" id="9764871at2"/>
<protein>
    <submittedName>
        <fullName evidence="4">Serpin</fullName>
    </submittedName>
</protein>
<dbReference type="PANTHER" id="PTHR11461:SF211">
    <property type="entry name" value="GH10112P-RELATED"/>
    <property type="match status" value="1"/>
</dbReference>
<dbReference type="Gene3D" id="2.30.39.10">
    <property type="entry name" value="Alpha-1-antitrypsin, domain 1"/>
    <property type="match status" value="1"/>
</dbReference>
<gene>
    <name evidence="4" type="ORF">bhn_I2559</name>
</gene>
<organism evidence="4 5">
    <name type="scientific">Butyrivibrio hungatei</name>
    <dbReference type="NCBI Taxonomy" id="185008"/>
    <lineage>
        <taxon>Bacteria</taxon>
        <taxon>Bacillati</taxon>
        <taxon>Bacillota</taxon>
        <taxon>Clostridia</taxon>
        <taxon>Lachnospirales</taxon>
        <taxon>Lachnospiraceae</taxon>
        <taxon>Butyrivibrio</taxon>
    </lineage>
</organism>
<reference evidence="5" key="1">
    <citation type="submission" date="2016-10" db="EMBL/GenBank/DDBJ databases">
        <title>The complete genome sequence of the rumen bacterium Butyrivibrio hungatei MB2003.</title>
        <authorList>
            <person name="Palevich N."/>
            <person name="Kelly W.J."/>
            <person name="Leahy S.C."/>
            <person name="Altermann E."/>
            <person name="Rakonjac J."/>
            <person name="Attwood G.T."/>
        </authorList>
    </citation>
    <scope>NUCLEOTIDE SEQUENCE [LARGE SCALE GENOMIC DNA]</scope>
    <source>
        <strain evidence="5">MB2003</strain>
    </source>
</reference>
<proteinExistence type="inferred from homology"/>
<keyword evidence="5" id="KW-1185">Reference proteome</keyword>
<dbReference type="RefSeq" id="WP_071177177.1">
    <property type="nucleotide sequence ID" value="NZ_CP017831.1"/>
</dbReference>
<comment type="similarity">
    <text evidence="1">Belongs to the serpin family.</text>
</comment>
<dbReference type="PANTHER" id="PTHR11461">
    <property type="entry name" value="SERINE PROTEASE INHIBITOR, SERPIN"/>
    <property type="match status" value="1"/>
</dbReference>
<dbReference type="Pfam" id="PF00079">
    <property type="entry name" value="Serpin"/>
    <property type="match status" value="1"/>
</dbReference>
<dbReference type="GO" id="GO:0005615">
    <property type="term" value="C:extracellular space"/>
    <property type="evidence" value="ECO:0007669"/>
    <property type="project" value="InterPro"/>
</dbReference>
<evidence type="ECO:0000259" key="3">
    <source>
        <dbReference type="SMART" id="SM00093"/>
    </source>
</evidence>